<reference evidence="2 3" key="1">
    <citation type="submission" date="2015-01" db="EMBL/GenBank/DDBJ databases">
        <authorList>
            <person name="Aslett A.Martin."/>
            <person name="De Silva Nishadi"/>
        </authorList>
    </citation>
    <scope>NUCLEOTIDE SEQUENCE [LARGE SCALE GENOMIC DNA]</scope>
    <source>
        <strain evidence="2 3">R28058</strain>
    </source>
</reference>
<proteinExistence type="predicted"/>
<name>A0A0C7LJG8_PARSO</name>
<gene>
    <name evidence="2" type="ORF">R28058_33041</name>
</gene>
<keyword evidence="1" id="KW-1133">Transmembrane helix</keyword>
<evidence type="ECO:0000313" key="3">
    <source>
        <dbReference type="Proteomes" id="UP000049127"/>
    </source>
</evidence>
<keyword evidence="1" id="KW-0812">Transmembrane</keyword>
<sequence length="119" mass="13915">MKIINNISSYIQFNKKYLIITLLLGLSFGSFFVIRWRAYHCIYKYLEMHNITKNEIIEVDKRWYLLTLSSGDFGLDCKIKGKPQNNIYAIFCNGIDNKVKVSINYSDGGFKENVDLNKE</sequence>
<protein>
    <recommendedName>
        <fullName evidence="4">DUF3139 domain-containing protein</fullName>
    </recommendedName>
</protein>
<feature type="transmembrane region" description="Helical" evidence="1">
    <location>
        <begin position="17"/>
        <end position="34"/>
    </location>
</feature>
<accession>A0A0C7LJG8</accession>
<dbReference type="Proteomes" id="UP000049127">
    <property type="component" value="Unassembled WGS sequence"/>
</dbReference>
<dbReference type="EMBL" id="CEKZ01000027">
    <property type="protein sequence ID" value="CEP41899.1"/>
    <property type="molecule type" value="Genomic_DNA"/>
</dbReference>
<dbReference type="AlphaFoldDB" id="A0A0C7LJG8"/>
<keyword evidence="1" id="KW-0472">Membrane</keyword>
<dbReference type="RefSeq" id="WP_055343293.1">
    <property type="nucleotide sequence ID" value="NZ_CDNI01000027.1"/>
</dbReference>
<evidence type="ECO:0008006" key="4">
    <source>
        <dbReference type="Google" id="ProtNLM"/>
    </source>
</evidence>
<organism evidence="2 3">
    <name type="scientific">Paraclostridium sordellii</name>
    <name type="common">Clostridium sordellii</name>
    <dbReference type="NCBI Taxonomy" id="1505"/>
    <lineage>
        <taxon>Bacteria</taxon>
        <taxon>Bacillati</taxon>
        <taxon>Bacillota</taxon>
        <taxon>Clostridia</taxon>
        <taxon>Peptostreptococcales</taxon>
        <taxon>Peptostreptococcaceae</taxon>
        <taxon>Paraclostridium</taxon>
    </lineage>
</organism>
<evidence type="ECO:0000313" key="2">
    <source>
        <dbReference type="EMBL" id="CEP41899.1"/>
    </source>
</evidence>
<evidence type="ECO:0000256" key="1">
    <source>
        <dbReference type="SAM" id="Phobius"/>
    </source>
</evidence>